<comment type="caution">
    <text evidence="13">The sequence shown here is derived from an EMBL/GenBank/DDBJ whole genome shotgun (WGS) entry which is preliminary data.</text>
</comment>
<keyword evidence="6 11" id="KW-0479">Metal-binding</keyword>
<keyword evidence="14" id="KW-1185">Reference proteome</keyword>
<evidence type="ECO:0000313" key="14">
    <source>
        <dbReference type="Proteomes" id="UP001165641"/>
    </source>
</evidence>
<dbReference type="GO" id="GO:0016740">
    <property type="term" value="F:transferase activity"/>
    <property type="evidence" value="ECO:0007669"/>
    <property type="project" value="UniProtKB-KW"/>
</dbReference>
<dbReference type="SUPFAM" id="SSF143631">
    <property type="entry name" value="ApbE-like"/>
    <property type="match status" value="1"/>
</dbReference>
<evidence type="ECO:0000256" key="10">
    <source>
        <dbReference type="ARBA" id="ARBA00048540"/>
    </source>
</evidence>
<dbReference type="Gene3D" id="3.10.520.10">
    <property type="entry name" value="ApbE-like domains"/>
    <property type="match status" value="1"/>
</dbReference>
<feature type="chain" id="PRO_5045721911" description="FAD:protein FMN transferase" evidence="12">
    <location>
        <begin position="21"/>
        <end position="342"/>
    </location>
</feature>
<dbReference type="PANTHER" id="PTHR30040:SF2">
    <property type="entry name" value="FAD:PROTEIN FMN TRANSFERASE"/>
    <property type="match status" value="1"/>
</dbReference>
<evidence type="ECO:0000256" key="12">
    <source>
        <dbReference type="SAM" id="SignalP"/>
    </source>
</evidence>
<protein>
    <recommendedName>
        <fullName evidence="3 11">FAD:protein FMN transferase</fullName>
        <ecNumber evidence="2 11">2.7.1.180</ecNumber>
    </recommendedName>
    <alternativeName>
        <fullName evidence="9 11">Flavin transferase</fullName>
    </alternativeName>
</protein>
<evidence type="ECO:0000256" key="1">
    <source>
        <dbReference type="ARBA" id="ARBA00001946"/>
    </source>
</evidence>
<proteinExistence type="inferred from homology"/>
<evidence type="ECO:0000256" key="9">
    <source>
        <dbReference type="ARBA" id="ARBA00031306"/>
    </source>
</evidence>
<accession>A0ABT4ZF40</accession>
<dbReference type="Pfam" id="PF02424">
    <property type="entry name" value="ApbE"/>
    <property type="match status" value="1"/>
</dbReference>
<reference evidence="13" key="1">
    <citation type="submission" date="2022-12" db="EMBL/GenBank/DDBJ databases">
        <title>Paracoccus onchidii sp. nov., isolated from a marine invertebrate from the South China Sea.</title>
        <authorList>
            <person name="Xu S."/>
            <person name="Liu Z."/>
            <person name="Xu Y."/>
        </authorList>
    </citation>
    <scope>NUCLEOTIDE SEQUENCE</scope>
    <source>
        <strain evidence="13">Z330</strain>
    </source>
</reference>
<dbReference type="PIRSF" id="PIRSF006268">
    <property type="entry name" value="ApbE"/>
    <property type="match status" value="1"/>
</dbReference>
<dbReference type="PANTHER" id="PTHR30040">
    <property type="entry name" value="THIAMINE BIOSYNTHESIS LIPOPROTEIN APBE"/>
    <property type="match status" value="1"/>
</dbReference>
<keyword evidence="7 11" id="KW-0274">FAD</keyword>
<feature type="signal peptide" evidence="12">
    <location>
        <begin position="1"/>
        <end position="20"/>
    </location>
</feature>
<gene>
    <name evidence="13" type="ORF">PAF17_08555</name>
</gene>
<evidence type="ECO:0000256" key="2">
    <source>
        <dbReference type="ARBA" id="ARBA00011955"/>
    </source>
</evidence>
<keyword evidence="8 11" id="KW-0460">Magnesium</keyword>
<evidence type="ECO:0000256" key="11">
    <source>
        <dbReference type="PIRNR" id="PIRNR006268"/>
    </source>
</evidence>
<comment type="catalytic activity">
    <reaction evidence="10 11">
        <text>L-threonyl-[protein] + FAD = FMN-L-threonyl-[protein] + AMP + H(+)</text>
        <dbReference type="Rhea" id="RHEA:36847"/>
        <dbReference type="Rhea" id="RHEA-COMP:11060"/>
        <dbReference type="Rhea" id="RHEA-COMP:11061"/>
        <dbReference type="ChEBI" id="CHEBI:15378"/>
        <dbReference type="ChEBI" id="CHEBI:30013"/>
        <dbReference type="ChEBI" id="CHEBI:57692"/>
        <dbReference type="ChEBI" id="CHEBI:74257"/>
        <dbReference type="ChEBI" id="CHEBI:456215"/>
        <dbReference type="EC" id="2.7.1.180"/>
    </reaction>
</comment>
<dbReference type="InterPro" id="IPR024932">
    <property type="entry name" value="ApbE"/>
</dbReference>
<dbReference type="Proteomes" id="UP001165641">
    <property type="component" value="Unassembled WGS sequence"/>
</dbReference>
<evidence type="ECO:0000256" key="5">
    <source>
        <dbReference type="ARBA" id="ARBA00022679"/>
    </source>
</evidence>
<sequence length="342" mass="36415">MSSLTSFTRRSFLVMPLALAACYNRQQVVEFNGLSMGTTYRVVAVDHRNKLDETKLRQAVADALAEVNGAMSNWDDRSEISRVNAAPAGAVTPMSPILSHVMQAAAEVNLASAGRFDTTVGPLIELWGFGAPGARSLPDDASIAAVRARSGHENSLVIGSDAVQKKHDSAQVYLAAIGKGYGADHVGRAIERLGITDYMVEIGGDLYASGRNPDGAPWQIGIESPDVADRGMLGVVGVSGKGLASSGDYRNYFEVDGQRYSHLIDPATGRPVEHKTASATVLADNAMLADAWSTAMLVLGREQGLEIAQQHDIAVQFVERDPSVAHLAFKTFASDAFRNLTA</sequence>
<evidence type="ECO:0000256" key="7">
    <source>
        <dbReference type="ARBA" id="ARBA00022827"/>
    </source>
</evidence>
<name>A0ABT4ZF40_9RHOB</name>
<dbReference type="RefSeq" id="WP_271888682.1">
    <property type="nucleotide sequence ID" value="NZ_JAQBIE010000009.1"/>
</dbReference>
<evidence type="ECO:0000256" key="3">
    <source>
        <dbReference type="ARBA" id="ARBA00016337"/>
    </source>
</evidence>
<keyword evidence="12" id="KW-0732">Signal</keyword>
<dbReference type="EMBL" id="JAQBIE010000009">
    <property type="protein sequence ID" value="MDB6177563.1"/>
    <property type="molecule type" value="Genomic_DNA"/>
</dbReference>
<evidence type="ECO:0000256" key="4">
    <source>
        <dbReference type="ARBA" id="ARBA00022630"/>
    </source>
</evidence>
<comment type="cofactor">
    <cofactor evidence="1">
        <name>Mg(2+)</name>
        <dbReference type="ChEBI" id="CHEBI:18420"/>
    </cofactor>
</comment>
<keyword evidence="4 11" id="KW-0285">Flavoprotein</keyword>
<dbReference type="InterPro" id="IPR003374">
    <property type="entry name" value="ApbE-like_sf"/>
</dbReference>
<dbReference type="EC" id="2.7.1.180" evidence="2 11"/>
<keyword evidence="5 11" id="KW-0808">Transferase</keyword>
<evidence type="ECO:0000313" key="13">
    <source>
        <dbReference type="EMBL" id="MDB6177563.1"/>
    </source>
</evidence>
<evidence type="ECO:0000256" key="8">
    <source>
        <dbReference type="ARBA" id="ARBA00022842"/>
    </source>
</evidence>
<comment type="similarity">
    <text evidence="11">Belongs to the ApbE family.</text>
</comment>
<evidence type="ECO:0000256" key="6">
    <source>
        <dbReference type="ARBA" id="ARBA00022723"/>
    </source>
</evidence>
<organism evidence="13 14">
    <name type="scientific">Paracoccus onchidii</name>
    <dbReference type="NCBI Taxonomy" id="3017813"/>
    <lineage>
        <taxon>Bacteria</taxon>
        <taxon>Pseudomonadati</taxon>
        <taxon>Pseudomonadota</taxon>
        <taxon>Alphaproteobacteria</taxon>
        <taxon>Rhodobacterales</taxon>
        <taxon>Paracoccaceae</taxon>
        <taxon>Paracoccus</taxon>
    </lineage>
</organism>